<organism evidence="2 3">
    <name type="scientific">Clostridium intestinale DSM 6191</name>
    <dbReference type="NCBI Taxonomy" id="1121320"/>
    <lineage>
        <taxon>Bacteria</taxon>
        <taxon>Bacillati</taxon>
        <taxon>Bacillota</taxon>
        <taxon>Clostridia</taxon>
        <taxon>Eubacteriales</taxon>
        <taxon>Clostridiaceae</taxon>
        <taxon>Clostridium</taxon>
    </lineage>
</organism>
<dbReference type="EMBL" id="FQXU01000006">
    <property type="protein sequence ID" value="SHI13211.1"/>
    <property type="molecule type" value="Genomic_DNA"/>
</dbReference>
<proteinExistence type="predicted"/>
<dbReference type="RefSeq" id="WP_073019330.1">
    <property type="nucleotide sequence ID" value="NZ_FQXU01000006.1"/>
</dbReference>
<dbReference type="AlphaFoldDB" id="A0A1M5YMK7"/>
<evidence type="ECO:0000313" key="2">
    <source>
        <dbReference type="EMBL" id="SHI13211.1"/>
    </source>
</evidence>
<evidence type="ECO:0000259" key="1">
    <source>
        <dbReference type="Pfam" id="PF07872"/>
    </source>
</evidence>
<sequence>MIESILVENVLVIEYKAGLNKEGKDIFKKTQINVNNTDITDEELFELGHAIGELLDTPIYNISKGVKYSLIDL</sequence>
<protein>
    <recommendedName>
        <fullName evidence="1">DUF1659 domain-containing protein</fullName>
    </recommendedName>
</protein>
<dbReference type="Pfam" id="PF07872">
    <property type="entry name" value="DUF1659"/>
    <property type="match status" value="1"/>
</dbReference>
<accession>A0A1M5YMK7</accession>
<evidence type="ECO:0000313" key="3">
    <source>
        <dbReference type="Proteomes" id="UP000184241"/>
    </source>
</evidence>
<dbReference type="InterPro" id="IPR012454">
    <property type="entry name" value="DUF1659"/>
</dbReference>
<feature type="domain" description="DUF1659" evidence="1">
    <location>
        <begin position="2"/>
        <end position="71"/>
    </location>
</feature>
<name>A0A1M5YMK7_9CLOT</name>
<dbReference type="Proteomes" id="UP000184241">
    <property type="component" value="Unassembled WGS sequence"/>
</dbReference>
<gene>
    <name evidence="2" type="ORF">SAMN02745941_02149</name>
</gene>
<reference evidence="2 3" key="1">
    <citation type="submission" date="2016-11" db="EMBL/GenBank/DDBJ databases">
        <authorList>
            <person name="Jaros S."/>
            <person name="Januszkiewicz K."/>
            <person name="Wedrychowicz H."/>
        </authorList>
    </citation>
    <scope>NUCLEOTIDE SEQUENCE [LARGE SCALE GENOMIC DNA]</scope>
    <source>
        <strain evidence="2 3">DSM 6191</strain>
    </source>
</reference>